<feature type="compositionally biased region" description="Basic and acidic residues" evidence="1">
    <location>
        <begin position="307"/>
        <end position="317"/>
    </location>
</feature>
<feature type="region of interest" description="Disordered" evidence="1">
    <location>
        <begin position="222"/>
        <end position="368"/>
    </location>
</feature>
<feature type="domain" description="F-box" evidence="2">
    <location>
        <begin position="29"/>
        <end position="82"/>
    </location>
</feature>
<sequence>MEPSSKRVHADVDQSMEPPSKRIRVAADDDRLSDLPDCLIHTILSFLNSRQVVRTTVLSRRWRHLWRSVPCIDIDFTLFRRRRQARCQARNCCRTEYGQKKVCKKEWEPFEKFTDNLLLLHNAPSLDKLRIHVPDLDFQDKQAIRPCLRWISKGVQCSPTVIDIHMDFYWSSDNWCPYNDYGPFPDLGSRPSRLTKLFLHGVKLDDTFAEQLRSGYPVLEDLSLDPLYPEGHPKRVEQDSQRIEPSAHSRKKKKKKHKNVVESSEPVNDPNSISISDAETESGNEHDNDNDNDKNDTPDKEEVEEEPEKHAKNKKGDWSVTEGALDAHIERGGHHARDDIEVEEHLDSSSDAASSSHQHGGYAEPPRFSSAQELYYDYSMDYPPARNNDPRWG</sequence>
<feature type="region of interest" description="Disordered" evidence="1">
    <location>
        <begin position="1"/>
        <end position="20"/>
    </location>
</feature>
<dbReference type="PANTHER" id="PTHR34223">
    <property type="entry name" value="OS11G0201299 PROTEIN"/>
    <property type="match status" value="1"/>
</dbReference>
<dbReference type="AlphaFoldDB" id="A0AAD8SPZ2"/>
<evidence type="ECO:0000259" key="2">
    <source>
        <dbReference type="PROSITE" id="PS50181"/>
    </source>
</evidence>
<accession>A0AAD8SPZ2</accession>
<dbReference type="CDD" id="cd22160">
    <property type="entry name" value="F-box_AtFBL13-like"/>
    <property type="match status" value="1"/>
</dbReference>
<evidence type="ECO:0000256" key="1">
    <source>
        <dbReference type="SAM" id="MobiDB-lite"/>
    </source>
</evidence>
<dbReference type="PROSITE" id="PS50181">
    <property type="entry name" value="FBOX"/>
    <property type="match status" value="1"/>
</dbReference>
<dbReference type="InterPro" id="IPR053781">
    <property type="entry name" value="F-box_AtFBL13-like"/>
</dbReference>
<dbReference type="InterPro" id="IPR001810">
    <property type="entry name" value="F-box_dom"/>
</dbReference>
<keyword evidence="4" id="KW-1185">Reference proteome</keyword>
<organism evidence="3 4">
    <name type="scientific">Lolium multiflorum</name>
    <name type="common">Italian ryegrass</name>
    <name type="synonym">Lolium perenne subsp. multiflorum</name>
    <dbReference type="NCBI Taxonomy" id="4521"/>
    <lineage>
        <taxon>Eukaryota</taxon>
        <taxon>Viridiplantae</taxon>
        <taxon>Streptophyta</taxon>
        <taxon>Embryophyta</taxon>
        <taxon>Tracheophyta</taxon>
        <taxon>Spermatophyta</taxon>
        <taxon>Magnoliopsida</taxon>
        <taxon>Liliopsida</taxon>
        <taxon>Poales</taxon>
        <taxon>Poaceae</taxon>
        <taxon>BOP clade</taxon>
        <taxon>Pooideae</taxon>
        <taxon>Poodae</taxon>
        <taxon>Poeae</taxon>
        <taxon>Poeae Chloroplast Group 2 (Poeae type)</taxon>
        <taxon>Loliodinae</taxon>
        <taxon>Loliinae</taxon>
        <taxon>Lolium</taxon>
    </lineage>
</organism>
<dbReference type="Proteomes" id="UP001231189">
    <property type="component" value="Unassembled WGS sequence"/>
</dbReference>
<dbReference type="InterPro" id="IPR053197">
    <property type="entry name" value="F-box_SCFL_complex_component"/>
</dbReference>
<evidence type="ECO:0000313" key="3">
    <source>
        <dbReference type="EMBL" id="KAK1661744.1"/>
    </source>
</evidence>
<feature type="compositionally biased region" description="Basic residues" evidence="1">
    <location>
        <begin position="248"/>
        <end position="258"/>
    </location>
</feature>
<gene>
    <name evidence="3" type="ORF">QYE76_049903</name>
</gene>
<dbReference type="SMART" id="SM00256">
    <property type="entry name" value="FBOX"/>
    <property type="match status" value="1"/>
</dbReference>
<protein>
    <recommendedName>
        <fullName evidence="2">F-box domain-containing protein</fullName>
    </recommendedName>
</protein>
<dbReference type="InterPro" id="IPR036047">
    <property type="entry name" value="F-box-like_dom_sf"/>
</dbReference>
<dbReference type="EMBL" id="JAUUTY010000003">
    <property type="protein sequence ID" value="KAK1661744.1"/>
    <property type="molecule type" value="Genomic_DNA"/>
</dbReference>
<feature type="compositionally biased region" description="Basic and acidic residues" evidence="1">
    <location>
        <begin position="283"/>
        <end position="300"/>
    </location>
</feature>
<feature type="compositionally biased region" description="Basic and acidic residues" evidence="1">
    <location>
        <begin position="1"/>
        <end position="12"/>
    </location>
</feature>
<name>A0AAD8SPZ2_LOLMU</name>
<evidence type="ECO:0000313" key="4">
    <source>
        <dbReference type="Proteomes" id="UP001231189"/>
    </source>
</evidence>
<proteinExistence type="predicted"/>
<comment type="caution">
    <text evidence="3">The sequence shown here is derived from an EMBL/GenBank/DDBJ whole genome shotgun (WGS) entry which is preliminary data.</text>
</comment>
<dbReference type="SUPFAM" id="SSF81383">
    <property type="entry name" value="F-box domain"/>
    <property type="match status" value="1"/>
</dbReference>
<dbReference type="PANTHER" id="PTHR34223:SF99">
    <property type="entry name" value="OS04G0440200 PROTEIN"/>
    <property type="match status" value="1"/>
</dbReference>
<reference evidence="3" key="1">
    <citation type="submission" date="2023-07" db="EMBL/GenBank/DDBJ databases">
        <title>A chromosome-level genome assembly of Lolium multiflorum.</title>
        <authorList>
            <person name="Chen Y."/>
            <person name="Copetti D."/>
            <person name="Kolliker R."/>
            <person name="Studer B."/>
        </authorList>
    </citation>
    <scope>NUCLEOTIDE SEQUENCE</scope>
    <source>
        <strain evidence="3">02402/16</strain>
        <tissue evidence="3">Leaf</tissue>
    </source>
</reference>
<dbReference type="Pfam" id="PF00646">
    <property type="entry name" value="F-box"/>
    <property type="match status" value="1"/>
</dbReference>
<dbReference type="Gene3D" id="1.20.1280.50">
    <property type="match status" value="1"/>
</dbReference>
<feature type="compositionally biased region" description="Basic and acidic residues" evidence="1">
    <location>
        <begin position="231"/>
        <end position="247"/>
    </location>
</feature>
<feature type="compositionally biased region" description="Polar residues" evidence="1">
    <location>
        <begin position="261"/>
        <end position="277"/>
    </location>
</feature>
<feature type="compositionally biased region" description="Basic and acidic residues" evidence="1">
    <location>
        <begin position="325"/>
        <end position="348"/>
    </location>
</feature>